<organism evidence="20 21">
    <name type="scientific">Oncorhynchus mykiss</name>
    <name type="common">Rainbow trout</name>
    <name type="synonym">Salmo gairdneri</name>
    <dbReference type="NCBI Taxonomy" id="8022"/>
    <lineage>
        <taxon>Eukaryota</taxon>
        <taxon>Metazoa</taxon>
        <taxon>Chordata</taxon>
        <taxon>Craniata</taxon>
        <taxon>Vertebrata</taxon>
        <taxon>Euteleostomi</taxon>
        <taxon>Actinopterygii</taxon>
        <taxon>Neopterygii</taxon>
        <taxon>Teleostei</taxon>
        <taxon>Protacanthopterygii</taxon>
        <taxon>Salmoniformes</taxon>
        <taxon>Salmonidae</taxon>
        <taxon>Salmoninae</taxon>
        <taxon>Oncorhynchus</taxon>
    </lineage>
</organism>
<dbReference type="InterPro" id="IPR009017">
    <property type="entry name" value="GFP"/>
</dbReference>
<dbReference type="Pfam" id="PF12947">
    <property type="entry name" value="EGF_3"/>
    <property type="match status" value="2"/>
</dbReference>
<evidence type="ECO:0000256" key="6">
    <source>
        <dbReference type="ARBA" id="ARBA00022737"/>
    </source>
</evidence>
<dbReference type="GO" id="GO:0017147">
    <property type="term" value="F:Wnt-protein binding"/>
    <property type="evidence" value="ECO:0007669"/>
    <property type="project" value="TreeGrafter"/>
</dbReference>
<evidence type="ECO:0000259" key="16">
    <source>
        <dbReference type="PROSITE" id="PS50026"/>
    </source>
</evidence>
<dbReference type="Gene3D" id="4.10.800.10">
    <property type="entry name" value="Thyroglobulin type-1"/>
    <property type="match status" value="1"/>
</dbReference>
<feature type="chain" id="PRO_5035474312" evidence="15">
    <location>
        <begin position="24"/>
        <end position="1177"/>
    </location>
</feature>
<dbReference type="SMART" id="SM00682">
    <property type="entry name" value="G2F"/>
    <property type="match status" value="1"/>
</dbReference>
<feature type="domain" description="Thyroglobulin type-1" evidence="18">
    <location>
        <begin position="774"/>
        <end position="850"/>
    </location>
</feature>
<evidence type="ECO:0000256" key="5">
    <source>
        <dbReference type="ARBA" id="ARBA00022729"/>
    </source>
</evidence>
<evidence type="ECO:0000256" key="1">
    <source>
        <dbReference type="ARBA" id="ARBA00004302"/>
    </source>
</evidence>
<keyword evidence="7" id="KW-0106">Calcium</keyword>
<dbReference type="SMART" id="SM00135">
    <property type="entry name" value="LY"/>
    <property type="match status" value="5"/>
</dbReference>
<dbReference type="Proteomes" id="UP000694395">
    <property type="component" value="Chromosome 17"/>
</dbReference>
<dbReference type="Gene3D" id="2.10.25.10">
    <property type="entry name" value="Laminin"/>
    <property type="match status" value="5"/>
</dbReference>
<dbReference type="FunFam" id="2.10.25.10:FF:000281">
    <property type="entry name" value="Nidogen 1"/>
    <property type="match status" value="1"/>
</dbReference>
<dbReference type="SUPFAM" id="SSF57184">
    <property type="entry name" value="Growth factor receptor domain"/>
    <property type="match status" value="1"/>
</dbReference>
<dbReference type="InterPro" id="IPR003886">
    <property type="entry name" value="NIDO_dom"/>
</dbReference>
<dbReference type="Gene3D" id="2.120.10.30">
    <property type="entry name" value="TolB, C-terminal domain"/>
    <property type="match status" value="1"/>
</dbReference>
<evidence type="ECO:0000256" key="13">
    <source>
        <dbReference type="PROSITE-ProRule" id="PRU00461"/>
    </source>
</evidence>
<dbReference type="CDD" id="cd00191">
    <property type="entry name" value="TY"/>
    <property type="match status" value="1"/>
</dbReference>
<evidence type="ECO:0000256" key="14">
    <source>
        <dbReference type="PROSITE-ProRule" id="PRU00500"/>
    </source>
</evidence>
<dbReference type="SUPFAM" id="SSF57196">
    <property type="entry name" value="EGF/Laminin"/>
    <property type="match status" value="1"/>
</dbReference>
<evidence type="ECO:0000256" key="10">
    <source>
        <dbReference type="ARBA" id="ARBA00023157"/>
    </source>
</evidence>
<evidence type="ECO:0000256" key="9">
    <source>
        <dbReference type="ARBA" id="ARBA00022889"/>
    </source>
</evidence>
<evidence type="ECO:0000259" key="19">
    <source>
        <dbReference type="PROSITE" id="PS51220"/>
    </source>
</evidence>
<dbReference type="PROSITE" id="PS51162">
    <property type="entry name" value="THYROGLOBULIN_1_2"/>
    <property type="match status" value="1"/>
</dbReference>
<dbReference type="FunFam" id="2.10.25.10:FF:000038">
    <property type="entry name" value="Fibrillin 2"/>
    <property type="match status" value="1"/>
</dbReference>
<reference evidence="20" key="2">
    <citation type="submission" date="2025-08" db="UniProtKB">
        <authorList>
            <consortium name="Ensembl"/>
        </authorList>
    </citation>
    <scope>IDENTIFICATION</scope>
</reference>
<feature type="repeat" description="LDL-receptor class B" evidence="13">
    <location>
        <begin position="964"/>
        <end position="1006"/>
    </location>
</feature>
<dbReference type="Pfam" id="PF07474">
    <property type="entry name" value="G2F"/>
    <property type="match status" value="1"/>
</dbReference>
<dbReference type="FunFam" id="2.120.10.30:FF:000030">
    <property type="entry name" value="Nidogen 1"/>
    <property type="match status" value="1"/>
</dbReference>
<dbReference type="GO" id="GO:0005604">
    <property type="term" value="C:basement membrane"/>
    <property type="evidence" value="ECO:0007669"/>
    <property type="project" value="UniProtKB-SubCell"/>
</dbReference>
<evidence type="ECO:0000259" key="18">
    <source>
        <dbReference type="PROSITE" id="PS51162"/>
    </source>
</evidence>
<evidence type="ECO:0000313" key="21">
    <source>
        <dbReference type="Proteomes" id="UP000694395"/>
    </source>
</evidence>
<feature type="repeat" description="LDL-receptor class B" evidence="13">
    <location>
        <begin position="921"/>
        <end position="963"/>
    </location>
</feature>
<dbReference type="InterPro" id="IPR011042">
    <property type="entry name" value="6-blade_b-propeller_TolB-like"/>
</dbReference>
<feature type="signal peptide" evidence="15">
    <location>
        <begin position="1"/>
        <end position="23"/>
    </location>
</feature>
<dbReference type="AlphaFoldDB" id="A0A8C7VQH6"/>
<keyword evidence="3" id="KW-0272">Extracellular matrix</keyword>
<dbReference type="InterPro" id="IPR036857">
    <property type="entry name" value="Thyroglobulin_1_sf"/>
</dbReference>
<dbReference type="SMART" id="SM00179">
    <property type="entry name" value="EGF_CA"/>
    <property type="match status" value="3"/>
</dbReference>
<dbReference type="PROSITE" id="PS01187">
    <property type="entry name" value="EGF_CA"/>
    <property type="match status" value="2"/>
</dbReference>
<dbReference type="InterPro" id="IPR000152">
    <property type="entry name" value="EGF-type_Asp/Asn_hydroxyl_site"/>
</dbReference>
<name>A0A8C7VQH6_ONCMY</name>
<dbReference type="PROSITE" id="PS50993">
    <property type="entry name" value="NIDOGEN_G2"/>
    <property type="match status" value="1"/>
</dbReference>
<reference evidence="20" key="3">
    <citation type="submission" date="2025-09" db="UniProtKB">
        <authorList>
            <consortium name="Ensembl"/>
        </authorList>
    </citation>
    <scope>IDENTIFICATION</scope>
</reference>
<dbReference type="GO" id="GO:0042813">
    <property type="term" value="F:Wnt receptor activity"/>
    <property type="evidence" value="ECO:0007669"/>
    <property type="project" value="TreeGrafter"/>
</dbReference>
<evidence type="ECO:0000256" key="15">
    <source>
        <dbReference type="SAM" id="SignalP"/>
    </source>
</evidence>
<feature type="domain" description="NIDO" evidence="19">
    <location>
        <begin position="99"/>
        <end position="253"/>
    </location>
</feature>
<keyword evidence="5 15" id="KW-0732">Signal</keyword>
<evidence type="ECO:0000256" key="12">
    <source>
        <dbReference type="PROSITE-ProRule" id="PRU00076"/>
    </source>
</evidence>
<dbReference type="PROSITE" id="PS00010">
    <property type="entry name" value="ASX_HYDROXYL"/>
    <property type="match status" value="2"/>
</dbReference>
<evidence type="ECO:0000256" key="7">
    <source>
        <dbReference type="ARBA" id="ARBA00022837"/>
    </source>
</evidence>
<dbReference type="InterPro" id="IPR050778">
    <property type="entry name" value="Cueball_EGF_LRP_Nidogen"/>
</dbReference>
<dbReference type="InterPro" id="IPR000716">
    <property type="entry name" value="Thyroglobulin_1"/>
</dbReference>
<dbReference type="PROSITE" id="PS50026">
    <property type="entry name" value="EGF_3"/>
    <property type="match status" value="4"/>
</dbReference>
<keyword evidence="11" id="KW-0325">Glycoprotein</keyword>
<keyword evidence="8" id="KW-0084">Basement membrane</keyword>
<feature type="domain" description="EGF-like" evidence="16">
    <location>
        <begin position="640"/>
        <end position="682"/>
    </location>
</feature>
<sequence>MDLHQRGWLGWATLFAIALSVNSLSKHDMFDYGEQAGDQLLEQGTDQTQALILNQSMFFFDGAYDTVYINTNGFLAVEEPKVESEYLGKMPASFGMIAIFLGDLDNSDGVGKVYYRQDSRPSVLLRTIDHISQAFPQDDEIKPTHALIITWENVAAHGEHGRGDGLDRKRNTFQLVVASMASASYAILFYPREGLQYISTPVAGQSVPVQAGFSQGLGPYYRIATDDEASVRQLSEETNSGRRGVWVYEIGTSPFFSSITPGLVTNLSPEEGVAVGQVEPVSEYPEPVQPAQLQPPRYQPQTPQVVVVDEDDALDVDVFAYSSETCASNRQKCSSFADCKDYTNGYCCHCRPGFYGNGKDCVAEGKPQRMNGKVSGRVFVGNSPSPLEFYNNDLHSYVVANDGRAYVAISTIPAGLGPSLQPLSSLGGVIGWAFALEQPGYENGFSIIGGVFSRQAEVTFLPGNERLTIKQEFKGVDEHDHLVVSTELEGRLPEVPHGSTVQIDPYKELYQYGSNRITSSSNRDYTVSLLDGSVQTKTYQWRQTITYQSCPNDEAVRAVQPTQQLSVDQIFVMYDSGNQLIRYAMSNKIGSIHGDPPEQNPCFTGRHGCDTNAACRPGEGVQFTCECSTGFTGDGRQCYDIDECRETPEICGSHAVCNNQPGTFRCECVDGFQFASNGKTCVEVDRPIDHCQRGTNNCDIPERARCSYTGASAYICSCLSGFVGDGHTCQDIDECEQGRCHQDAVCYNAQGSFTCQCRPGFHGDGFRCAPELEKTQCERDRESIQVSSDTGSFTFFRPRPAVSQYVPTCDQHGAYEPTQCHGSIGQCWCVDGNGQEVPNTRTGPGQRPLCIDQGVIPPPIGPTTRPDVSPVAPGTHLLFAQSGKIEHIPLDGYSMNKGEAKALLHLPDRVVIAVAYDCVEKMVYWTDITGPSISKASLEGGDIISLVTTDLESPEGLAIDYLARLMFWTDSMKDRIEVAKLDGSQRRVLFDTDLVNPRPIVADPSYGRLYWADWNRDGPKIEMSNMDGTDRTVLVKDDLGLPNGLTYDPESQQLCWADAGTRKVQCMDPNGRNRRTIVEGIQYPFAIVSHGRNLYYTDWRREAVVAVDRTTDRETDEFLPQKRSRVYGIATTPTQCPQAYNYCSNNGGCSHLCLPRRGGFTCRCPDVVDGSCVGRNL</sequence>
<evidence type="ECO:0000256" key="11">
    <source>
        <dbReference type="ARBA" id="ARBA00023180"/>
    </source>
</evidence>
<dbReference type="InterPro" id="IPR018097">
    <property type="entry name" value="EGF_Ca-bd_CS"/>
</dbReference>
<feature type="disulfide bond" evidence="14">
    <location>
        <begin position="820"/>
        <end position="827"/>
    </location>
</feature>
<dbReference type="GeneTree" id="ENSGT00940000156318"/>
<dbReference type="InterPro" id="IPR009030">
    <property type="entry name" value="Growth_fac_rcpt_cys_sf"/>
</dbReference>
<feature type="domain" description="EGF-like" evidence="16">
    <location>
        <begin position="687"/>
        <end position="730"/>
    </location>
</feature>
<dbReference type="Ensembl" id="ENSOMYT00000043479.2">
    <property type="protein sequence ID" value="ENSOMYP00000039832.2"/>
    <property type="gene ID" value="ENSOMYG00000017588.2"/>
</dbReference>
<dbReference type="PROSITE" id="PS51220">
    <property type="entry name" value="NIDO"/>
    <property type="match status" value="1"/>
</dbReference>
<dbReference type="GO" id="GO:0005509">
    <property type="term" value="F:calcium ion binding"/>
    <property type="evidence" value="ECO:0007669"/>
    <property type="project" value="InterPro"/>
</dbReference>
<evidence type="ECO:0000256" key="8">
    <source>
        <dbReference type="ARBA" id="ARBA00022869"/>
    </source>
</evidence>
<dbReference type="SMART" id="SM00539">
    <property type="entry name" value="NIDO"/>
    <property type="match status" value="1"/>
</dbReference>
<evidence type="ECO:0000256" key="4">
    <source>
        <dbReference type="ARBA" id="ARBA00022536"/>
    </source>
</evidence>
<dbReference type="InterPro" id="IPR000033">
    <property type="entry name" value="LDLR_classB_rpt"/>
</dbReference>
<proteinExistence type="predicted"/>
<dbReference type="InterPro" id="IPR000742">
    <property type="entry name" value="EGF"/>
</dbReference>
<dbReference type="InterPro" id="IPR024731">
    <property type="entry name" value="NELL2-like_EGF"/>
</dbReference>
<dbReference type="PROSITE" id="PS51120">
    <property type="entry name" value="LDLRB"/>
    <property type="match status" value="3"/>
</dbReference>
<comment type="subcellular location">
    <subcellularLocation>
        <location evidence="1">Secreted</location>
        <location evidence="1">Extracellular space</location>
        <location evidence="1">Extracellular matrix</location>
        <location evidence="1">Basement membrane</location>
    </subcellularLocation>
</comment>
<dbReference type="SUPFAM" id="SSF54511">
    <property type="entry name" value="GFP-like"/>
    <property type="match status" value="1"/>
</dbReference>
<dbReference type="Pfam" id="PF06119">
    <property type="entry name" value="NIDO"/>
    <property type="match status" value="1"/>
</dbReference>
<evidence type="ECO:0000256" key="2">
    <source>
        <dbReference type="ARBA" id="ARBA00022525"/>
    </source>
</evidence>
<dbReference type="GO" id="GO:0060070">
    <property type="term" value="P:canonical Wnt signaling pathway"/>
    <property type="evidence" value="ECO:0007669"/>
    <property type="project" value="TreeGrafter"/>
</dbReference>
<feature type="repeat" description="LDL-receptor class B" evidence="13">
    <location>
        <begin position="1007"/>
        <end position="1051"/>
    </location>
</feature>
<keyword evidence="9" id="KW-0130">Cell adhesion</keyword>
<dbReference type="Pfam" id="PF07645">
    <property type="entry name" value="EGF_CA"/>
    <property type="match status" value="1"/>
</dbReference>
<keyword evidence="6" id="KW-0677">Repeat</keyword>
<accession>A0A8C7VQH6</accession>
<dbReference type="Gene3D" id="2.40.155.10">
    <property type="entry name" value="Green fluorescent protein"/>
    <property type="match status" value="1"/>
</dbReference>
<evidence type="ECO:0000259" key="17">
    <source>
        <dbReference type="PROSITE" id="PS50993"/>
    </source>
</evidence>
<dbReference type="InterPro" id="IPR006605">
    <property type="entry name" value="G2_nidogen/fibulin_G2F"/>
</dbReference>
<dbReference type="CDD" id="cd00054">
    <property type="entry name" value="EGF_CA"/>
    <property type="match status" value="3"/>
</dbReference>
<dbReference type="InterPro" id="IPR001881">
    <property type="entry name" value="EGF-like_Ca-bd_dom"/>
</dbReference>
<dbReference type="GO" id="GO:0005886">
    <property type="term" value="C:plasma membrane"/>
    <property type="evidence" value="ECO:0007669"/>
    <property type="project" value="TreeGrafter"/>
</dbReference>
<dbReference type="CDD" id="cd00255">
    <property type="entry name" value="nidG2"/>
    <property type="match status" value="1"/>
</dbReference>
<keyword evidence="10 14" id="KW-1015">Disulfide bond</keyword>
<keyword evidence="2" id="KW-0964">Secreted</keyword>
<dbReference type="GO" id="GO:0030855">
    <property type="term" value="P:epithelial cell differentiation"/>
    <property type="evidence" value="ECO:0007669"/>
    <property type="project" value="UniProtKB-ARBA"/>
</dbReference>
<feature type="domain" description="EGF-like" evidence="16">
    <location>
        <begin position="731"/>
        <end position="769"/>
    </location>
</feature>
<dbReference type="SUPFAM" id="SSF57610">
    <property type="entry name" value="Thyroglobulin type-1 domain"/>
    <property type="match status" value="1"/>
</dbReference>
<dbReference type="GO" id="GO:0007160">
    <property type="term" value="P:cell-matrix adhesion"/>
    <property type="evidence" value="ECO:0007669"/>
    <property type="project" value="InterPro"/>
</dbReference>
<dbReference type="SUPFAM" id="SSF63825">
    <property type="entry name" value="YWTD domain"/>
    <property type="match status" value="1"/>
</dbReference>
<feature type="domain" description="EGF-like" evidence="16">
    <location>
        <begin position="598"/>
        <end position="639"/>
    </location>
</feature>
<reference evidence="20" key="1">
    <citation type="submission" date="2020-07" db="EMBL/GenBank/DDBJ databases">
        <title>A long reads based de novo assembly of the rainbow trout Arlee double haploid line genome.</title>
        <authorList>
            <person name="Gao G."/>
            <person name="Palti Y."/>
        </authorList>
    </citation>
    <scope>NUCLEOTIDE SEQUENCE [LARGE SCALE GENOMIC DNA]</scope>
</reference>
<keyword evidence="4 12" id="KW-0245">EGF-like domain</keyword>
<keyword evidence="21" id="KW-1185">Reference proteome</keyword>
<dbReference type="InterPro" id="IPR049883">
    <property type="entry name" value="NOTCH1_EGF-like"/>
</dbReference>
<dbReference type="Pfam" id="PF12662">
    <property type="entry name" value="cEGF"/>
    <property type="match status" value="1"/>
</dbReference>
<dbReference type="FunFam" id="2.10.25.10:FF:000666">
    <property type="entry name" value="nidogen-1"/>
    <property type="match status" value="1"/>
</dbReference>
<dbReference type="Pfam" id="PF00058">
    <property type="entry name" value="Ldl_recept_b"/>
    <property type="match status" value="3"/>
</dbReference>
<dbReference type="Pfam" id="PF00086">
    <property type="entry name" value="Thyroglobulin_1"/>
    <property type="match status" value="1"/>
</dbReference>
<protein>
    <submittedName>
        <fullName evidence="20">Nidogen 1</fullName>
    </submittedName>
</protein>
<dbReference type="InterPro" id="IPR026823">
    <property type="entry name" value="cEGF"/>
</dbReference>
<feature type="domain" description="Nidogen G2 beta-barrel" evidence="17">
    <location>
        <begin position="366"/>
        <end position="599"/>
    </location>
</feature>
<dbReference type="PROSITE" id="PS00484">
    <property type="entry name" value="THYROGLOBULIN_1_1"/>
    <property type="match status" value="1"/>
</dbReference>
<dbReference type="SMART" id="SM00181">
    <property type="entry name" value="EGF"/>
    <property type="match status" value="6"/>
</dbReference>
<dbReference type="PROSITE" id="PS01186">
    <property type="entry name" value="EGF_2"/>
    <property type="match status" value="5"/>
</dbReference>
<evidence type="ECO:0000256" key="3">
    <source>
        <dbReference type="ARBA" id="ARBA00022530"/>
    </source>
</evidence>
<comment type="caution">
    <text evidence="12">Lacks conserved residue(s) required for the propagation of feature annotation.</text>
</comment>
<dbReference type="PANTHER" id="PTHR46513:SF6">
    <property type="entry name" value="NIDOGEN-1"/>
    <property type="match status" value="1"/>
</dbReference>
<evidence type="ECO:0000313" key="20">
    <source>
        <dbReference type="Ensembl" id="ENSOMYP00000039832.2"/>
    </source>
</evidence>
<dbReference type="PANTHER" id="PTHR46513">
    <property type="entry name" value="VITELLOGENIN RECEPTOR-LIKE PROTEIN-RELATED-RELATED"/>
    <property type="match status" value="1"/>
</dbReference>
<dbReference type="SMART" id="SM00211">
    <property type="entry name" value="TY"/>
    <property type="match status" value="1"/>
</dbReference>